<protein>
    <submittedName>
        <fullName evidence="1">Uncharacterized protein</fullName>
    </submittedName>
</protein>
<reference evidence="1 2" key="1">
    <citation type="journal article" date="2017" name="Genome Announc.">
        <title>Complete Genome Sequences of Two Acetylene-Fermenting Pelobacter acetylenicus Strains.</title>
        <authorList>
            <person name="Sutton J.M."/>
            <person name="Baesman S.M."/>
            <person name="Fierst J.L."/>
            <person name="Poret-Peterson A.T."/>
            <person name="Oremland R.S."/>
            <person name="Dunlap D.S."/>
            <person name="Akob D.M."/>
        </authorList>
    </citation>
    <scope>NUCLEOTIDE SEQUENCE [LARGE SCALE GENOMIC DNA]</scope>
    <source>
        <strain evidence="1 2">DSM 3247</strain>
    </source>
</reference>
<proteinExistence type="predicted"/>
<sequence length="76" mass="8384">MTFFLTPRCENRQMLAVAHHSRIHIFDTTPRKGEVSVMSAGSRVNMARGMPVCRLTARVASISSPAGTYSPNSSFR</sequence>
<organism evidence="1 2">
    <name type="scientific">Syntrophotalea acetylenica</name>
    <name type="common">Pelobacter acetylenicus</name>
    <dbReference type="NCBI Taxonomy" id="29542"/>
    <lineage>
        <taxon>Bacteria</taxon>
        <taxon>Pseudomonadati</taxon>
        <taxon>Thermodesulfobacteriota</taxon>
        <taxon>Desulfuromonadia</taxon>
        <taxon>Desulfuromonadales</taxon>
        <taxon>Syntrophotaleaceae</taxon>
        <taxon>Syntrophotalea</taxon>
    </lineage>
</organism>
<evidence type="ECO:0000313" key="2">
    <source>
        <dbReference type="Proteomes" id="UP000182264"/>
    </source>
</evidence>
<gene>
    <name evidence="1" type="ORF">A7E75_03950</name>
</gene>
<accession>A0A1L3GEB2</accession>
<dbReference type="AlphaFoldDB" id="A0A1L3GEB2"/>
<keyword evidence="2" id="KW-1185">Reference proteome</keyword>
<name>A0A1L3GEB2_SYNAC</name>
<dbReference type="EMBL" id="CP015518">
    <property type="protein sequence ID" value="APG24281.1"/>
    <property type="molecule type" value="Genomic_DNA"/>
</dbReference>
<dbReference type="Proteomes" id="UP000182264">
    <property type="component" value="Chromosome"/>
</dbReference>
<evidence type="ECO:0000313" key="1">
    <source>
        <dbReference type="EMBL" id="APG24281.1"/>
    </source>
</evidence>